<accession>A0A1B5L4W0</accession>
<evidence type="ECO:0000313" key="3">
    <source>
        <dbReference type="Proteomes" id="UP000054053"/>
    </source>
</evidence>
<evidence type="ECO:0008006" key="4">
    <source>
        <dbReference type="Google" id="ProtNLM"/>
    </source>
</evidence>
<sequence length="754" mass="83222">MASYDPYPRDPPRRQVREDRRDDRDPRYLDARDYARPLHSRDLVPRTREDSDLSVEEIRRDFPPPTGRNIRRARSADHERYYRESYDYRHDPRYEPSLGHRHDRGSRRAGPYYYEEDERRHKRKSMTKQDKIFAAVAGAALLAGGKEIYDRYEAKQDGVEVQRNPLSSVALAGFGALAGYQGAEFYSKQQAKKDQTAHYILHRGRDEPLSDYHHYSDNDDYDDDDDDPRNKRGHRNFLENALAATGLGAAVKTLTAGGGGHRDRPSDDVRSRGGSPARSRAGSTHSRSAGAAANKIQKAAMASLLAGATEAFRVAKEPGGWKGEKAKRILTAAVGAATVDAAQGENHGKLGLAESVIGGLVGNRLINGSKRDIEEDRATGRSRSRSRARSHAGGGGGGGGGGSGLATLATAGLGALGAKAALDRRPRSRSRASSGSRSYDSRDEYPDRRRRSRSVVDKARSGLAKLGIGGTGGTDGTVAAANDHRRRDQDDFDDRASPRPSPRYSDDYDEDPRYAGGSRARAADYEYERSNRGDGRRDSPRRRGGSSRGYGSESDLGDSEEEKRKARKMKGKQIVTAGLATVATIHAAHGIYQSMEKRNARQRAVRQGRLSAAEAKKLKTTAMIKDAASVGIAALGIKGALEEMKEVKETTHECHVFQEERAKRHEKREQRRRKSQQPGGGQHQRSSSWAPSRHRDGGDHDGVHYGPWYRDDNPYGYQAVGSSEEASESDDDDDDDVKGVYLLLHFHLSLFFLL</sequence>
<feature type="compositionally biased region" description="Basic and acidic residues" evidence="1">
    <location>
        <begin position="693"/>
        <end position="713"/>
    </location>
</feature>
<feature type="compositionally biased region" description="Low complexity" evidence="1">
    <location>
        <begin position="272"/>
        <end position="294"/>
    </location>
</feature>
<feature type="compositionally biased region" description="Acidic residues" evidence="1">
    <location>
        <begin position="218"/>
        <end position="227"/>
    </location>
</feature>
<feature type="compositionally biased region" description="Basic and acidic residues" evidence="1">
    <location>
        <begin position="208"/>
        <end position="217"/>
    </location>
</feature>
<name>A0A1B5L4W0_USTVR</name>
<protein>
    <recommendedName>
        <fullName evidence="4">DUF3824 domain-containing protein</fullName>
    </recommendedName>
</protein>
<feature type="region of interest" description="Disordered" evidence="1">
    <location>
        <begin position="371"/>
        <end position="403"/>
    </location>
</feature>
<feature type="region of interest" description="Disordered" evidence="1">
    <location>
        <begin position="1"/>
        <end position="77"/>
    </location>
</feature>
<feature type="compositionally biased region" description="Basic and acidic residues" evidence="1">
    <location>
        <begin position="521"/>
        <end position="538"/>
    </location>
</feature>
<feature type="compositionally biased region" description="Gly residues" evidence="1">
    <location>
        <begin position="392"/>
        <end position="403"/>
    </location>
</feature>
<proteinExistence type="predicted"/>
<organism evidence="2 3">
    <name type="scientific">Ustilaginoidea virens</name>
    <name type="common">Rice false smut fungus</name>
    <name type="synonym">Villosiclava virens</name>
    <dbReference type="NCBI Taxonomy" id="1159556"/>
    <lineage>
        <taxon>Eukaryota</taxon>
        <taxon>Fungi</taxon>
        <taxon>Dikarya</taxon>
        <taxon>Ascomycota</taxon>
        <taxon>Pezizomycotina</taxon>
        <taxon>Sordariomycetes</taxon>
        <taxon>Hypocreomycetidae</taxon>
        <taxon>Hypocreales</taxon>
        <taxon>Clavicipitaceae</taxon>
        <taxon>Ustilaginoidea</taxon>
    </lineage>
</organism>
<feature type="compositionally biased region" description="Basic and acidic residues" evidence="1">
    <location>
        <begin position="482"/>
        <end position="497"/>
    </location>
</feature>
<feature type="compositionally biased region" description="Basic residues" evidence="1">
    <location>
        <begin position="380"/>
        <end position="390"/>
    </location>
</feature>
<gene>
    <name evidence="2" type="ORF">UVI_02037150</name>
</gene>
<evidence type="ECO:0000256" key="1">
    <source>
        <dbReference type="SAM" id="MobiDB-lite"/>
    </source>
</evidence>
<reference evidence="3" key="1">
    <citation type="journal article" date="2016" name="Genome Announc.">
        <title>Genome sequence of Ustilaginoidea virens IPU010, a rice pathogenic fungus causing false smut.</title>
        <authorList>
            <person name="Kumagai T."/>
            <person name="Ishii T."/>
            <person name="Terai G."/>
            <person name="Umemura M."/>
            <person name="Machida M."/>
            <person name="Asai K."/>
        </authorList>
    </citation>
    <scope>NUCLEOTIDE SEQUENCE [LARGE SCALE GENOMIC DNA]</scope>
    <source>
        <strain evidence="3">IPU010</strain>
    </source>
</reference>
<feature type="compositionally biased region" description="Acidic residues" evidence="1">
    <location>
        <begin position="725"/>
        <end position="734"/>
    </location>
</feature>
<evidence type="ECO:0000313" key="2">
    <source>
        <dbReference type="EMBL" id="GAO18171.1"/>
    </source>
</evidence>
<feature type="compositionally biased region" description="Basic and acidic residues" evidence="1">
    <location>
        <begin position="260"/>
        <end position="271"/>
    </location>
</feature>
<feature type="region of interest" description="Disordered" evidence="1">
    <location>
        <begin position="420"/>
        <end position="572"/>
    </location>
</feature>
<feature type="region of interest" description="Disordered" evidence="1">
    <location>
        <begin position="653"/>
        <end position="734"/>
    </location>
</feature>
<dbReference type="Proteomes" id="UP000054053">
    <property type="component" value="Unassembled WGS sequence"/>
</dbReference>
<feature type="compositionally biased region" description="Basic and acidic residues" evidence="1">
    <location>
        <begin position="653"/>
        <end position="669"/>
    </location>
</feature>
<feature type="region of interest" description="Disordered" evidence="1">
    <location>
        <begin position="92"/>
        <end position="126"/>
    </location>
</feature>
<dbReference type="EMBL" id="BBTG02000019">
    <property type="protein sequence ID" value="GAO18171.1"/>
    <property type="molecule type" value="Genomic_DNA"/>
</dbReference>
<feature type="region of interest" description="Disordered" evidence="1">
    <location>
        <begin position="208"/>
        <end position="233"/>
    </location>
</feature>
<feature type="compositionally biased region" description="Basic and acidic residues" evidence="1">
    <location>
        <begin position="7"/>
        <end position="62"/>
    </location>
</feature>
<feature type="region of interest" description="Disordered" evidence="1">
    <location>
        <begin position="253"/>
        <end position="294"/>
    </location>
</feature>
<dbReference type="AlphaFoldDB" id="A0A1B5L4W0"/>
<comment type="caution">
    <text evidence="2">The sequence shown here is derived from an EMBL/GenBank/DDBJ whole genome shotgun (WGS) entry which is preliminary data.</text>
</comment>